<dbReference type="InterPro" id="IPR003305">
    <property type="entry name" value="CenC_carb-bd"/>
</dbReference>
<dbReference type="EMBL" id="CP157762">
    <property type="protein sequence ID" value="XBP95702.1"/>
    <property type="molecule type" value="Genomic_DNA"/>
</dbReference>
<dbReference type="SUPFAM" id="SSF51445">
    <property type="entry name" value="(Trans)glycosidases"/>
    <property type="match status" value="1"/>
</dbReference>
<dbReference type="InterPro" id="IPR017853">
    <property type="entry name" value="GH"/>
</dbReference>
<dbReference type="AlphaFoldDB" id="A0AAU8HKI3"/>
<dbReference type="Gene3D" id="3.20.20.80">
    <property type="entry name" value="Glycosidases"/>
    <property type="match status" value="1"/>
</dbReference>
<dbReference type="Pfam" id="PF02018">
    <property type="entry name" value="CBM_4_9"/>
    <property type="match status" value="1"/>
</dbReference>
<accession>A0AAU8HKI3</accession>
<dbReference type="GO" id="GO:0031176">
    <property type="term" value="F:endo-1,4-beta-xylanase activity"/>
    <property type="evidence" value="ECO:0007669"/>
    <property type="project" value="UniProtKB-EC"/>
</dbReference>
<protein>
    <recommendedName>
        <fullName evidence="6">Beta-xylanase</fullName>
        <ecNumber evidence="6">3.2.1.8</ecNumber>
    </recommendedName>
</protein>
<dbReference type="PANTHER" id="PTHR31490">
    <property type="entry name" value="GLYCOSYL HYDROLASE"/>
    <property type="match status" value="1"/>
</dbReference>
<evidence type="ECO:0000313" key="8">
    <source>
        <dbReference type="EMBL" id="XBP95702.1"/>
    </source>
</evidence>
<gene>
    <name evidence="9" type="ORF">ABUL08_10035</name>
    <name evidence="8" type="ORF">VK199_09985</name>
</gene>
<dbReference type="SMART" id="SM00633">
    <property type="entry name" value="Glyco_10"/>
    <property type="match status" value="1"/>
</dbReference>
<reference evidence="9" key="2">
    <citation type="submission" date="2024-06" db="EMBL/GenBank/DDBJ databases">
        <title>Micromonospora mangrovi CCTCC AA 2012012 genome sequences.</title>
        <authorList>
            <person name="Gao J."/>
        </authorList>
    </citation>
    <scope>NUCLEOTIDE SEQUENCE</scope>
    <source>
        <strain evidence="9">CCTCC AA 2012012</strain>
    </source>
</reference>
<dbReference type="SUPFAM" id="SSF49785">
    <property type="entry name" value="Galactose-binding domain-like"/>
    <property type="match status" value="1"/>
</dbReference>
<comment type="similarity">
    <text evidence="6">Belongs to the glycosyl hydrolase 10 (cellulase F) family.</text>
</comment>
<organism evidence="9">
    <name type="scientific">Micromonospora sp. CCTCC AA 2012012</name>
    <dbReference type="NCBI Taxonomy" id="3111921"/>
    <lineage>
        <taxon>Bacteria</taxon>
        <taxon>Bacillati</taxon>
        <taxon>Actinomycetota</taxon>
        <taxon>Actinomycetes</taxon>
        <taxon>Micromonosporales</taxon>
        <taxon>Micromonosporaceae</taxon>
        <taxon>Micromonospora</taxon>
    </lineage>
</organism>
<dbReference type="InterPro" id="IPR044846">
    <property type="entry name" value="GH10"/>
</dbReference>
<keyword evidence="2 6" id="KW-0378">Hydrolase</keyword>
<dbReference type="Pfam" id="PF00331">
    <property type="entry name" value="Glyco_hydro_10"/>
    <property type="match status" value="1"/>
</dbReference>
<keyword evidence="1" id="KW-0677">Repeat</keyword>
<evidence type="ECO:0000256" key="5">
    <source>
        <dbReference type="ARBA" id="ARBA00023326"/>
    </source>
</evidence>
<evidence type="ECO:0000256" key="4">
    <source>
        <dbReference type="ARBA" id="ARBA00023295"/>
    </source>
</evidence>
<evidence type="ECO:0000256" key="3">
    <source>
        <dbReference type="ARBA" id="ARBA00023277"/>
    </source>
</evidence>
<evidence type="ECO:0000259" key="7">
    <source>
        <dbReference type="PROSITE" id="PS51760"/>
    </source>
</evidence>
<dbReference type="PRINTS" id="PR00134">
    <property type="entry name" value="GLHYDRLASE10"/>
</dbReference>
<feature type="domain" description="GH10" evidence="7">
    <location>
        <begin position="168"/>
        <end position="500"/>
    </location>
</feature>
<dbReference type="RefSeq" id="WP_350936761.1">
    <property type="nucleotide sequence ID" value="NZ_CP157762.1"/>
</dbReference>
<evidence type="ECO:0000256" key="6">
    <source>
        <dbReference type="RuleBase" id="RU361174"/>
    </source>
</evidence>
<dbReference type="Gene3D" id="2.60.120.260">
    <property type="entry name" value="Galactose-binding domain-like"/>
    <property type="match status" value="1"/>
</dbReference>
<dbReference type="InterPro" id="IPR008979">
    <property type="entry name" value="Galactose-bd-like_sf"/>
</dbReference>
<sequence length="540" mass="59392">MALAGPAVAAHAETTAESVVVNDTFETGSTAGWAPAAGAETIAVSAAQARTGTKSLLVTGRTATYMGASRTLTDAVKPGERYRLSVWLRLAAGEGSGRLNTTSITDGTQYASLGAASVTDAGWTEIAATITLPPSFTSYRFKIEGDAGLDYHVDDVTLTQLPPPPPVQQDIPSLKDVYQGKFLIGAAVKTPHLTGPVSELLGKHFNSITAEYQMKWSNVEPTEGKYSWADSDRLVAYAKANGMMVRGHTFVWHQGVPGWLFNHPVTGAPLTNSPADQQILLNRMKTHITTVMQRYGDDIPVWDIVNEAIDTKQADGYRHSRWYEILGPDYIAKAFEYAHAAVPTAKLYYNDYETEFTFKAVPVYNMLKDLIARGVPVSGIGHQMHLTMFNPTPKQVDDALNLFATLGIDQAITELDVGVSSRDLALPTVSDDLLVQQGYYYKRLYEVFSAHADDLVSVTTWGIYDAQTWLRGWPMKRAEAPRFFDDDLQAKPAYWGVVDPTRLPKEPKITMWDQCKNGGWVYFVEKYTNEGECVAANAPR</sequence>
<dbReference type="PROSITE" id="PS51760">
    <property type="entry name" value="GH10_2"/>
    <property type="match status" value="1"/>
</dbReference>
<keyword evidence="5 6" id="KW-0624">Polysaccharide degradation</keyword>
<dbReference type="InterPro" id="IPR001000">
    <property type="entry name" value="GH10_dom"/>
</dbReference>
<proteinExistence type="inferred from homology"/>
<evidence type="ECO:0000256" key="1">
    <source>
        <dbReference type="ARBA" id="ARBA00022737"/>
    </source>
</evidence>
<dbReference type="PANTHER" id="PTHR31490:SF90">
    <property type="entry name" value="ENDO-1,4-BETA-XYLANASE A"/>
    <property type="match status" value="1"/>
</dbReference>
<dbReference type="GO" id="GO:0045493">
    <property type="term" value="P:xylan catabolic process"/>
    <property type="evidence" value="ECO:0007669"/>
    <property type="project" value="UniProtKB-KW"/>
</dbReference>
<name>A0AAU8HKI3_9ACTN</name>
<reference evidence="8" key="1">
    <citation type="submission" date="2024-01" db="EMBL/GenBank/DDBJ databases">
        <title>The genome sequence of Micromonospora mangrovi CCTCC AA 2012012.</title>
        <authorList>
            <person name="Gao J."/>
        </authorList>
    </citation>
    <scope>NUCLEOTIDE SEQUENCE</scope>
    <source>
        <strain evidence="8">CCTCC AA 2012012</strain>
    </source>
</reference>
<comment type="catalytic activity">
    <reaction evidence="6">
        <text>Endohydrolysis of (1-&gt;4)-beta-D-xylosidic linkages in xylans.</text>
        <dbReference type="EC" id="3.2.1.8"/>
    </reaction>
</comment>
<keyword evidence="3 6" id="KW-0119">Carbohydrate metabolism</keyword>
<dbReference type="EMBL" id="CP159342">
    <property type="protein sequence ID" value="XCH76406.1"/>
    <property type="molecule type" value="Genomic_DNA"/>
</dbReference>
<keyword evidence="4 6" id="KW-0326">Glycosidase</keyword>
<dbReference type="EC" id="3.2.1.8" evidence="6"/>
<evidence type="ECO:0000256" key="2">
    <source>
        <dbReference type="ARBA" id="ARBA00022801"/>
    </source>
</evidence>
<evidence type="ECO:0000313" key="9">
    <source>
        <dbReference type="EMBL" id="XCH76406.1"/>
    </source>
</evidence>